<dbReference type="GO" id="GO:0005524">
    <property type="term" value="F:ATP binding"/>
    <property type="evidence" value="ECO:0007669"/>
    <property type="project" value="UniProtKB-KW"/>
</dbReference>
<evidence type="ECO:0000256" key="4">
    <source>
        <dbReference type="ARBA" id="ARBA00022777"/>
    </source>
</evidence>
<dbReference type="EMBL" id="JADKGY010000006">
    <property type="protein sequence ID" value="MBK9982248.1"/>
    <property type="molecule type" value="Genomic_DNA"/>
</dbReference>
<comment type="similarity">
    <text evidence="1">Belongs to the carbohydrate kinase PfkB family.</text>
</comment>
<evidence type="ECO:0000259" key="7">
    <source>
        <dbReference type="Pfam" id="PF00294"/>
    </source>
</evidence>
<dbReference type="SUPFAM" id="SSF53613">
    <property type="entry name" value="Ribokinase-like"/>
    <property type="match status" value="1"/>
</dbReference>
<dbReference type="NCBIfam" id="TIGR03168">
    <property type="entry name" value="1-PFK"/>
    <property type="match status" value="1"/>
</dbReference>
<sequence>MPRIVTVTFSPCIDKSTSVPFVVPDKKLRCNSLLLQPGGGGINVARAIHQLGGEATAIFPAGGYTGKFFNHLLEKENVPFICIETDHETRESITILDHSTNQQYKFGLPDNGLSEEEWGRCLMAVEEFTDVEFIVASGSLPRGVPLDIYARLSRIAKNKNAKLVVDTSGEALKHAVHEGVYLFKPNLGELSSLIGKERIESEEIEAVAREILNRGQAEIIVISMGKSGAMLITKNEAYYTSAPNVTSKSTVGAGDSMVAGIVHSISKGWNMHHALQYGVACGTAATMNPGTELCHKEDADLLYSMITDIQ</sequence>
<evidence type="ECO:0000256" key="2">
    <source>
        <dbReference type="ARBA" id="ARBA00022679"/>
    </source>
</evidence>
<dbReference type="GO" id="GO:0005829">
    <property type="term" value="C:cytosol"/>
    <property type="evidence" value="ECO:0007669"/>
    <property type="project" value="TreeGrafter"/>
</dbReference>
<comment type="caution">
    <text evidence="8">The sequence shown here is derived from an EMBL/GenBank/DDBJ whole genome shotgun (WGS) entry which is preliminary data.</text>
</comment>
<dbReference type="FunFam" id="3.40.1190.20:FF:000001">
    <property type="entry name" value="Phosphofructokinase"/>
    <property type="match status" value="1"/>
</dbReference>
<evidence type="ECO:0000313" key="8">
    <source>
        <dbReference type="EMBL" id="MBK9982248.1"/>
    </source>
</evidence>
<dbReference type="AlphaFoldDB" id="A0A9D7SSD4"/>
<dbReference type="PANTHER" id="PTHR46566:SF2">
    <property type="entry name" value="ATP-DEPENDENT 6-PHOSPHOFRUCTOKINASE ISOZYME 2"/>
    <property type="match status" value="1"/>
</dbReference>
<dbReference type="PIRSF" id="PIRSF000535">
    <property type="entry name" value="1PFK/6PFK/LacC"/>
    <property type="match status" value="1"/>
</dbReference>
<name>A0A9D7SSD4_9BACT</name>
<proteinExistence type="inferred from homology"/>
<evidence type="ECO:0000256" key="5">
    <source>
        <dbReference type="ARBA" id="ARBA00022840"/>
    </source>
</evidence>
<accession>A0A9D7SSD4</accession>
<feature type="domain" description="Carbohydrate kinase PfkB" evidence="7">
    <location>
        <begin position="25"/>
        <end position="294"/>
    </location>
</feature>
<dbReference type="PROSITE" id="PS00584">
    <property type="entry name" value="PFKB_KINASES_2"/>
    <property type="match status" value="1"/>
</dbReference>
<organism evidence="8 9">
    <name type="scientific">Candidatus Opimibacter skivensis</name>
    <dbReference type="NCBI Taxonomy" id="2982028"/>
    <lineage>
        <taxon>Bacteria</taxon>
        <taxon>Pseudomonadati</taxon>
        <taxon>Bacteroidota</taxon>
        <taxon>Saprospiria</taxon>
        <taxon>Saprospirales</taxon>
        <taxon>Saprospiraceae</taxon>
        <taxon>Candidatus Opimibacter</taxon>
    </lineage>
</organism>
<dbReference type="CDD" id="cd01164">
    <property type="entry name" value="FruK_PfkB_like"/>
    <property type="match status" value="1"/>
</dbReference>
<dbReference type="PROSITE" id="PS00583">
    <property type="entry name" value="PFKB_KINASES_1"/>
    <property type="match status" value="1"/>
</dbReference>
<reference evidence="8 9" key="1">
    <citation type="submission" date="2020-10" db="EMBL/GenBank/DDBJ databases">
        <title>Connecting structure to function with the recovery of over 1000 high-quality activated sludge metagenome-assembled genomes encoding full-length rRNA genes using long-read sequencing.</title>
        <authorList>
            <person name="Singleton C.M."/>
            <person name="Petriglieri F."/>
            <person name="Kristensen J.M."/>
            <person name="Kirkegaard R.H."/>
            <person name="Michaelsen T.Y."/>
            <person name="Andersen M.H."/>
            <person name="Karst S.M."/>
            <person name="Dueholm M.S."/>
            <person name="Nielsen P.H."/>
            <person name="Albertsen M."/>
        </authorList>
    </citation>
    <scope>NUCLEOTIDE SEQUENCE [LARGE SCALE GENOMIC DNA]</scope>
    <source>
        <strain evidence="8">Ribe_18-Q3-R11-54_MAXAC.273</strain>
    </source>
</reference>
<dbReference type="Proteomes" id="UP000808337">
    <property type="component" value="Unassembled WGS sequence"/>
</dbReference>
<dbReference type="Gene3D" id="3.40.1190.20">
    <property type="match status" value="1"/>
</dbReference>
<evidence type="ECO:0000256" key="3">
    <source>
        <dbReference type="ARBA" id="ARBA00022741"/>
    </source>
</evidence>
<dbReference type="Pfam" id="PF00294">
    <property type="entry name" value="PfkB"/>
    <property type="match status" value="1"/>
</dbReference>
<dbReference type="InterPro" id="IPR029056">
    <property type="entry name" value="Ribokinase-like"/>
</dbReference>
<gene>
    <name evidence="8" type="ORF">IPP15_07465</name>
</gene>
<protein>
    <submittedName>
        <fullName evidence="8">1-phosphofructokinase family hexose kinase</fullName>
    </submittedName>
</protein>
<dbReference type="InterPro" id="IPR002173">
    <property type="entry name" value="Carboh/pur_kinase_PfkB_CS"/>
</dbReference>
<dbReference type="PANTHER" id="PTHR46566">
    <property type="entry name" value="1-PHOSPHOFRUCTOKINASE-RELATED"/>
    <property type="match status" value="1"/>
</dbReference>
<keyword evidence="4" id="KW-0418">Kinase</keyword>
<keyword evidence="3" id="KW-0547">Nucleotide-binding</keyword>
<keyword evidence="5" id="KW-0067">ATP-binding</keyword>
<keyword evidence="2 6" id="KW-0808">Transferase</keyword>
<evidence type="ECO:0000313" key="9">
    <source>
        <dbReference type="Proteomes" id="UP000808337"/>
    </source>
</evidence>
<dbReference type="GO" id="GO:0003872">
    <property type="term" value="F:6-phosphofructokinase activity"/>
    <property type="evidence" value="ECO:0007669"/>
    <property type="project" value="TreeGrafter"/>
</dbReference>
<dbReference type="InterPro" id="IPR017583">
    <property type="entry name" value="Tagatose/fructose_Pkinase"/>
</dbReference>
<evidence type="ECO:0000256" key="6">
    <source>
        <dbReference type="PIRNR" id="PIRNR000535"/>
    </source>
</evidence>
<evidence type="ECO:0000256" key="1">
    <source>
        <dbReference type="ARBA" id="ARBA00010688"/>
    </source>
</evidence>
<dbReference type="InterPro" id="IPR011611">
    <property type="entry name" value="PfkB_dom"/>
</dbReference>